<organism evidence="3">
    <name type="scientific">Gongylonema pulchrum</name>
    <dbReference type="NCBI Taxonomy" id="637853"/>
    <lineage>
        <taxon>Eukaryota</taxon>
        <taxon>Metazoa</taxon>
        <taxon>Ecdysozoa</taxon>
        <taxon>Nematoda</taxon>
        <taxon>Chromadorea</taxon>
        <taxon>Rhabditida</taxon>
        <taxon>Spirurina</taxon>
        <taxon>Spiruromorpha</taxon>
        <taxon>Spiruroidea</taxon>
        <taxon>Gongylonematidae</taxon>
        <taxon>Gongylonema</taxon>
    </lineage>
</organism>
<name>A0A183EQX4_9BILA</name>
<dbReference type="Proteomes" id="UP000271098">
    <property type="component" value="Unassembled WGS sequence"/>
</dbReference>
<evidence type="ECO:0000313" key="3">
    <source>
        <dbReference type="WBParaSite" id="GPUH_0002339501-mRNA-1"/>
    </source>
</evidence>
<keyword evidence="2" id="KW-1185">Reference proteome</keyword>
<reference evidence="3" key="1">
    <citation type="submission" date="2016-06" db="UniProtKB">
        <authorList>
            <consortium name="WormBaseParasite"/>
        </authorList>
    </citation>
    <scope>IDENTIFICATION</scope>
</reference>
<reference evidence="1 2" key="2">
    <citation type="submission" date="2018-11" db="EMBL/GenBank/DDBJ databases">
        <authorList>
            <consortium name="Pathogen Informatics"/>
        </authorList>
    </citation>
    <scope>NUCLEOTIDE SEQUENCE [LARGE SCALE GENOMIC DNA]</scope>
</reference>
<gene>
    <name evidence="1" type="ORF">GPUH_LOCUS23365</name>
</gene>
<protein>
    <submittedName>
        <fullName evidence="1 3">Uncharacterized protein</fullName>
    </submittedName>
</protein>
<proteinExistence type="predicted"/>
<evidence type="ECO:0000313" key="1">
    <source>
        <dbReference type="EMBL" id="VDN41373.1"/>
    </source>
</evidence>
<sequence>MLRQVVLGQNPPNLIALLIITFEMNVFEGLICLTIDDIVHFLDIGHIRLIDTESDINLQFILLLNIGCIILSSS</sequence>
<dbReference type="EMBL" id="UYRT01097613">
    <property type="protein sequence ID" value="VDN41373.1"/>
    <property type="molecule type" value="Genomic_DNA"/>
</dbReference>
<dbReference type="AlphaFoldDB" id="A0A183EQX4"/>
<accession>A0A183EQX4</accession>
<dbReference type="WBParaSite" id="GPUH_0002339501-mRNA-1">
    <property type="protein sequence ID" value="GPUH_0002339501-mRNA-1"/>
    <property type="gene ID" value="GPUH_0002339501"/>
</dbReference>
<evidence type="ECO:0000313" key="2">
    <source>
        <dbReference type="Proteomes" id="UP000271098"/>
    </source>
</evidence>